<feature type="compositionally biased region" description="Basic residues" evidence="1">
    <location>
        <begin position="100"/>
        <end position="119"/>
    </location>
</feature>
<dbReference type="Proteomes" id="UP001064489">
    <property type="component" value="Chromosome 2"/>
</dbReference>
<keyword evidence="3" id="KW-1185">Reference proteome</keyword>
<accession>A0AAD5NIQ1</accession>
<reference evidence="2" key="2">
    <citation type="submission" date="2023-02" db="EMBL/GenBank/DDBJ databases">
        <authorList>
            <person name="Swenson N.G."/>
            <person name="Wegrzyn J.L."/>
            <person name="Mcevoy S.L."/>
        </authorList>
    </citation>
    <scope>NUCLEOTIDE SEQUENCE</scope>
    <source>
        <strain evidence="2">91603</strain>
        <tissue evidence="2">Leaf</tissue>
    </source>
</reference>
<evidence type="ECO:0000313" key="2">
    <source>
        <dbReference type="EMBL" id="KAI9160198.1"/>
    </source>
</evidence>
<dbReference type="EMBL" id="JAJSOW010000106">
    <property type="protein sequence ID" value="KAI9160198.1"/>
    <property type="molecule type" value="Genomic_DNA"/>
</dbReference>
<name>A0AAD5NIQ1_ACENE</name>
<feature type="region of interest" description="Disordered" evidence="1">
    <location>
        <begin position="95"/>
        <end position="119"/>
    </location>
</feature>
<sequence>MAVLNQFSELKPCMSENFNIPDHFSLQTPLMSHQQSEFPENYTQNNLLSNFHSADSLITANEDVFHENNQRQAREQSTSISQNISCSASTIEFEGDTDKRRKNRLGRGKKAKAMRKRRAKQRKLFMLEPKRTSY</sequence>
<evidence type="ECO:0000313" key="3">
    <source>
        <dbReference type="Proteomes" id="UP001064489"/>
    </source>
</evidence>
<dbReference type="AlphaFoldDB" id="A0AAD5NIQ1"/>
<comment type="caution">
    <text evidence="2">The sequence shown here is derived from an EMBL/GenBank/DDBJ whole genome shotgun (WGS) entry which is preliminary data.</text>
</comment>
<proteinExistence type="predicted"/>
<reference evidence="2" key="1">
    <citation type="journal article" date="2022" name="Plant J.">
        <title>Strategies of tolerance reflected in two North American maple genomes.</title>
        <authorList>
            <person name="McEvoy S.L."/>
            <person name="Sezen U.U."/>
            <person name="Trouern-Trend A."/>
            <person name="McMahon S.M."/>
            <person name="Schaberg P.G."/>
            <person name="Yang J."/>
            <person name="Wegrzyn J.L."/>
            <person name="Swenson N.G."/>
        </authorList>
    </citation>
    <scope>NUCLEOTIDE SEQUENCE</scope>
    <source>
        <strain evidence="2">91603</strain>
    </source>
</reference>
<gene>
    <name evidence="2" type="ORF">LWI28_006026</name>
</gene>
<organism evidence="2 3">
    <name type="scientific">Acer negundo</name>
    <name type="common">Box elder</name>
    <dbReference type="NCBI Taxonomy" id="4023"/>
    <lineage>
        <taxon>Eukaryota</taxon>
        <taxon>Viridiplantae</taxon>
        <taxon>Streptophyta</taxon>
        <taxon>Embryophyta</taxon>
        <taxon>Tracheophyta</taxon>
        <taxon>Spermatophyta</taxon>
        <taxon>Magnoliopsida</taxon>
        <taxon>eudicotyledons</taxon>
        <taxon>Gunneridae</taxon>
        <taxon>Pentapetalae</taxon>
        <taxon>rosids</taxon>
        <taxon>malvids</taxon>
        <taxon>Sapindales</taxon>
        <taxon>Sapindaceae</taxon>
        <taxon>Hippocastanoideae</taxon>
        <taxon>Acereae</taxon>
        <taxon>Acer</taxon>
    </lineage>
</organism>
<protein>
    <submittedName>
        <fullName evidence="2">Uncharacterized protein</fullName>
    </submittedName>
</protein>
<evidence type="ECO:0000256" key="1">
    <source>
        <dbReference type="SAM" id="MobiDB-lite"/>
    </source>
</evidence>